<evidence type="ECO:0000313" key="1">
    <source>
        <dbReference type="EMBL" id="BBI63585.1"/>
    </source>
</evidence>
<proteinExistence type="predicted"/>
<reference evidence="1 2" key="1">
    <citation type="journal article" date="2019" name="Microbiol. Resour. Announc.">
        <title>Complete Genome Sequence of Halomonas sulfidaeris Strain Esulfide1 Isolated from a Metal Sulfide Rock at a Depth of 2,200 Meters, Obtained Using Nanopore Sequencing.</title>
        <authorList>
            <person name="Saito M."/>
            <person name="Nishigata A."/>
            <person name="Galipon J."/>
            <person name="Arakawa K."/>
        </authorList>
    </citation>
    <scope>NUCLEOTIDE SEQUENCE [LARGE SCALE GENOMIC DNA]</scope>
    <source>
        <strain evidence="1 2">ATCC BAA-803</strain>
    </source>
</reference>
<organism evidence="1 2">
    <name type="scientific">Vreelandella sulfidaeris</name>
    <dbReference type="NCBI Taxonomy" id="115553"/>
    <lineage>
        <taxon>Bacteria</taxon>
        <taxon>Pseudomonadati</taxon>
        <taxon>Pseudomonadota</taxon>
        <taxon>Gammaproteobacteria</taxon>
        <taxon>Oceanospirillales</taxon>
        <taxon>Halomonadaceae</taxon>
        <taxon>Vreelandella</taxon>
    </lineage>
</organism>
<dbReference type="EMBL" id="AP019514">
    <property type="protein sequence ID" value="BBI63585.1"/>
    <property type="molecule type" value="Genomic_DNA"/>
</dbReference>
<name>A0A455UC15_9GAMM</name>
<protein>
    <submittedName>
        <fullName evidence="1">Uncharacterized protein</fullName>
    </submittedName>
</protein>
<gene>
    <name evidence="1" type="ORF">HSBAA_48910</name>
</gene>
<sequence length="73" mass="7859">MMGINTTRGNAMQSTNTSSPTRRWLMIGVLGAGICGLPLAYAASDDVILESLQTDHLNLSLERVANGFEHPWG</sequence>
<dbReference type="Proteomes" id="UP000320231">
    <property type="component" value="Chromosome"/>
</dbReference>
<accession>A0A455UC15</accession>
<dbReference type="AlphaFoldDB" id="A0A455UC15"/>
<evidence type="ECO:0000313" key="2">
    <source>
        <dbReference type="Proteomes" id="UP000320231"/>
    </source>
</evidence>
<dbReference type="KEGG" id="hsr:HSBAA_48910"/>